<evidence type="ECO:0000313" key="4">
    <source>
        <dbReference type="Proteomes" id="UP000663828"/>
    </source>
</evidence>
<feature type="compositionally biased region" description="Basic and acidic residues" evidence="1">
    <location>
        <begin position="8"/>
        <end position="21"/>
    </location>
</feature>
<dbReference type="Proteomes" id="UP000663828">
    <property type="component" value="Unassembled WGS sequence"/>
</dbReference>
<gene>
    <name evidence="3" type="ORF">EDS130_LOCUS5217</name>
    <name evidence="2" type="ORF">XAT740_LOCUS2854</name>
</gene>
<dbReference type="Proteomes" id="UP000663852">
    <property type="component" value="Unassembled WGS sequence"/>
</dbReference>
<organism evidence="3 5">
    <name type="scientific">Adineta ricciae</name>
    <name type="common">Rotifer</name>
    <dbReference type="NCBI Taxonomy" id="249248"/>
    <lineage>
        <taxon>Eukaryota</taxon>
        <taxon>Metazoa</taxon>
        <taxon>Spiralia</taxon>
        <taxon>Gnathifera</taxon>
        <taxon>Rotifera</taxon>
        <taxon>Eurotatoria</taxon>
        <taxon>Bdelloidea</taxon>
        <taxon>Adinetida</taxon>
        <taxon>Adinetidae</taxon>
        <taxon>Adineta</taxon>
    </lineage>
</organism>
<evidence type="ECO:0000313" key="2">
    <source>
        <dbReference type="EMBL" id="CAF0798507.1"/>
    </source>
</evidence>
<reference evidence="3" key="1">
    <citation type="submission" date="2021-02" db="EMBL/GenBank/DDBJ databases">
        <authorList>
            <person name="Nowell W R."/>
        </authorList>
    </citation>
    <scope>NUCLEOTIDE SEQUENCE</scope>
</reference>
<dbReference type="EMBL" id="CAJNOR010000104">
    <property type="protein sequence ID" value="CAF0798507.1"/>
    <property type="molecule type" value="Genomic_DNA"/>
</dbReference>
<feature type="compositionally biased region" description="Basic residues" evidence="1">
    <location>
        <begin position="133"/>
        <end position="149"/>
    </location>
</feature>
<dbReference type="OrthoDB" id="10038987at2759"/>
<feature type="region of interest" description="Disordered" evidence="1">
    <location>
        <begin position="77"/>
        <end position="111"/>
    </location>
</feature>
<protein>
    <submittedName>
        <fullName evidence="3">Uncharacterized protein</fullName>
    </submittedName>
</protein>
<feature type="region of interest" description="Disordered" evidence="1">
    <location>
        <begin position="1"/>
        <end position="21"/>
    </location>
</feature>
<feature type="region of interest" description="Disordered" evidence="1">
    <location>
        <begin position="127"/>
        <end position="149"/>
    </location>
</feature>
<evidence type="ECO:0000313" key="5">
    <source>
        <dbReference type="Proteomes" id="UP000663852"/>
    </source>
</evidence>
<dbReference type="AlphaFoldDB" id="A0A813T8J0"/>
<keyword evidence="4" id="KW-1185">Reference proteome</keyword>
<sequence>MSNGIEQIEPRGTHKEMDTIEDKRRKNVLDNQKFLESLHLLNVRNDLKSSVTSAVKVDKPLRKKIIDPSEIRRSSRIRSMPHPDYSSQPVDNEESIVVSTGESSDEEDEDELISAFASKVDNDWEPVHPEKRVVKKQPHSTRQASKRRAGGVKIYLPNIGLQASTVTEKERPQRARALKKLNLAISSSEDEEEEEED</sequence>
<accession>A0A813T8J0</accession>
<proteinExistence type="predicted"/>
<comment type="caution">
    <text evidence="3">The sequence shown here is derived from an EMBL/GenBank/DDBJ whole genome shotgun (WGS) entry which is preliminary data.</text>
</comment>
<evidence type="ECO:0000256" key="1">
    <source>
        <dbReference type="SAM" id="MobiDB-lite"/>
    </source>
</evidence>
<dbReference type="EMBL" id="CAJNOJ010000014">
    <property type="protein sequence ID" value="CAF0808377.1"/>
    <property type="molecule type" value="Genomic_DNA"/>
</dbReference>
<evidence type="ECO:0000313" key="3">
    <source>
        <dbReference type="EMBL" id="CAF0808377.1"/>
    </source>
</evidence>
<name>A0A813T8J0_ADIRI</name>